<dbReference type="SUPFAM" id="SSF57850">
    <property type="entry name" value="RING/U-box"/>
    <property type="match status" value="1"/>
</dbReference>
<comment type="catalytic activity">
    <reaction evidence="16">
        <text>[E2 ubiquitin-conjugating enzyme]-S-ubiquitinyl-L-cysteine + [acceptor protein]-L-cysteine = [E2 ubiquitin-conjugating enzyme]-L-cysteine + [acceptor protein]-S-ubiquitinyl-L-cysteine.</text>
        <dbReference type="EC" id="2.3.2.36"/>
    </reaction>
</comment>
<dbReference type="Pfam" id="PF04757">
    <property type="entry name" value="Pex2_Pex12"/>
    <property type="match status" value="1"/>
</dbReference>
<evidence type="ECO:0000256" key="1">
    <source>
        <dbReference type="ARBA" id="ARBA00004585"/>
    </source>
</evidence>
<evidence type="ECO:0000256" key="16">
    <source>
        <dbReference type="ARBA" id="ARBA00034438"/>
    </source>
</evidence>
<evidence type="ECO:0000256" key="8">
    <source>
        <dbReference type="ARBA" id="ARBA00022771"/>
    </source>
</evidence>
<evidence type="ECO:0000256" key="7">
    <source>
        <dbReference type="ARBA" id="ARBA00022723"/>
    </source>
</evidence>
<keyword evidence="11" id="KW-0653">Protein transport</keyword>
<evidence type="ECO:0000256" key="6">
    <source>
        <dbReference type="ARBA" id="ARBA00022692"/>
    </source>
</evidence>
<dbReference type="GO" id="GO:0015031">
    <property type="term" value="P:protein transport"/>
    <property type="evidence" value="ECO:0007669"/>
    <property type="project" value="UniProtKB-KW"/>
</dbReference>
<evidence type="ECO:0000256" key="9">
    <source>
        <dbReference type="ARBA" id="ARBA00022786"/>
    </source>
</evidence>
<evidence type="ECO:0000256" key="14">
    <source>
        <dbReference type="ARBA" id="ARBA00023140"/>
    </source>
</evidence>
<dbReference type="GO" id="GO:0005778">
    <property type="term" value="C:peroxisomal membrane"/>
    <property type="evidence" value="ECO:0007669"/>
    <property type="project" value="UniProtKB-SubCell"/>
</dbReference>
<comment type="caution">
    <text evidence="20">The sequence shown here is derived from an EMBL/GenBank/DDBJ whole genome shotgun (WGS) entry which is preliminary data.</text>
</comment>
<dbReference type="GO" id="GO:0008270">
    <property type="term" value="F:zinc ion binding"/>
    <property type="evidence" value="ECO:0007669"/>
    <property type="project" value="UniProtKB-KW"/>
</dbReference>
<dbReference type="GO" id="GO:0061630">
    <property type="term" value="F:ubiquitin protein ligase activity"/>
    <property type="evidence" value="ECO:0007669"/>
    <property type="project" value="UniProtKB-EC"/>
</dbReference>
<keyword evidence="21" id="KW-1185">Reference proteome</keyword>
<keyword evidence="9" id="KW-0833">Ubl conjugation pathway</keyword>
<dbReference type="InterPro" id="IPR017907">
    <property type="entry name" value="Znf_RING_CS"/>
</dbReference>
<keyword evidence="10" id="KW-0862">Zinc</keyword>
<feature type="transmembrane region" description="Helical" evidence="18">
    <location>
        <begin position="140"/>
        <end position="158"/>
    </location>
</feature>
<evidence type="ECO:0000313" key="21">
    <source>
        <dbReference type="Proteomes" id="UP001558652"/>
    </source>
</evidence>
<evidence type="ECO:0000256" key="10">
    <source>
        <dbReference type="ARBA" id="ARBA00022833"/>
    </source>
</evidence>
<evidence type="ECO:0000256" key="18">
    <source>
        <dbReference type="SAM" id="Phobius"/>
    </source>
</evidence>
<keyword evidence="5" id="KW-0808">Transferase</keyword>
<keyword evidence="8" id="KW-0863">Zinc-finger</keyword>
<evidence type="ECO:0000256" key="11">
    <source>
        <dbReference type="ARBA" id="ARBA00022927"/>
    </source>
</evidence>
<dbReference type="AlphaFoldDB" id="A0ABD0Z3Z0"/>
<accession>A0ABD0Z3Z0</accession>
<dbReference type="EC" id="2.3.2.36" evidence="17"/>
<keyword evidence="7" id="KW-0479">Metal-binding</keyword>
<dbReference type="InterPro" id="IPR013083">
    <property type="entry name" value="Znf_RING/FYVE/PHD"/>
</dbReference>
<evidence type="ECO:0000256" key="5">
    <source>
        <dbReference type="ARBA" id="ARBA00022679"/>
    </source>
</evidence>
<gene>
    <name evidence="20" type="ORF">AAG570_008491</name>
</gene>
<evidence type="ECO:0000259" key="19">
    <source>
        <dbReference type="Pfam" id="PF04757"/>
    </source>
</evidence>
<keyword evidence="12 18" id="KW-1133">Transmembrane helix</keyword>
<dbReference type="PANTHER" id="PTHR48178">
    <property type="entry name" value="PEROXISOME BIOGENESIS FACTOR 2"/>
    <property type="match status" value="1"/>
</dbReference>
<evidence type="ECO:0000256" key="13">
    <source>
        <dbReference type="ARBA" id="ARBA00023136"/>
    </source>
</evidence>
<keyword evidence="13 18" id="KW-0472">Membrane</keyword>
<keyword evidence="6 18" id="KW-0812">Transmembrane</keyword>
<proteinExistence type="inferred from homology"/>
<protein>
    <recommendedName>
        <fullName evidence="17">RING-type E3 ubiquitin transferase (cysteine targeting)</fullName>
        <ecNumber evidence="17">2.3.2.36</ecNumber>
    </recommendedName>
    <alternativeName>
        <fullName evidence="15">Peroxin-2</fullName>
    </alternativeName>
</protein>
<keyword evidence="4" id="KW-0813">Transport</keyword>
<dbReference type="InterPro" id="IPR025654">
    <property type="entry name" value="PEX2/10"/>
</dbReference>
<evidence type="ECO:0000256" key="12">
    <source>
        <dbReference type="ARBA" id="ARBA00022989"/>
    </source>
</evidence>
<comment type="similarity">
    <text evidence="3">Belongs to the pex2/pex10/pex12 family.</text>
</comment>
<dbReference type="EMBL" id="JBFDAA010000003">
    <property type="protein sequence ID" value="KAL1138427.1"/>
    <property type="molecule type" value="Genomic_DNA"/>
</dbReference>
<name>A0ABD0Z3Z0_9HEMI</name>
<sequence length="226" mass="25967">LLGYWESEIDTLLKIIVWKLSVERACATFGQQILKLKYGHDTPRTKLNLLGLLTIGSHYLKERAPNIVLMFGGTNVGNMVRHTFDWCETGVKILNVAALIMFFRRSKASTFVECLLGLKPVSTVPPSARNIKYSYMTRELIWHGFIELLIFIIPLVNYHSIRRRLHHLLPLGVRGQSKRPPIVYRTPSKCPVCREVPILPHHMGCSHVFCYYCLAVRLHQTSENNQ</sequence>
<comment type="subcellular location">
    <subcellularLocation>
        <location evidence="1">Peroxisome membrane</location>
        <topology evidence="1">Multi-pass membrane protein</topology>
    </subcellularLocation>
</comment>
<evidence type="ECO:0000256" key="3">
    <source>
        <dbReference type="ARBA" id="ARBA00008704"/>
    </source>
</evidence>
<evidence type="ECO:0000256" key="17">
    <source>
        <dbReference type="ARBA" id="ARBA00034523"/>
    </source>
</evidence>
<feature type="domain" description="Pex N-terminal" evidence="19">
    <location>
        <begin position="5"/>
        <end position="165"/>
    </location>
</feature>
<evidence type="ECO:0000256" key="4">
    <source>
        <dbReference type="ARBA" id="ARBA00022448"/>
    </source>
</evidence>
<dbReference type="Gene3D" id="3.30.40.10">
    <property type="entry name" value="Zinc/RING finger domain, C3HC4 (zinc finger)"/>
    <property type="match status" value="1"/>
</dbReference>
<dbReference type="Proteomes" id="UP001558652">
    <property type="component" value="Unassembled WGS sequence"/>
</dbReference>
<organism evidence="20 21">
    <name type="scientific">Ranatra chinensis</name>
    <dbReference type="NCBI Taxonomy" id="642074"/>
    <lineage>
        <taxon>Eukaryota</taxon>
        <taxon>Metazoa</taxon>
        <taxon>Ecdysozoa</taxon>
        <taxon>Arthropoda</taxon>
        <taxon>Hexapoda</taxon>
        <taxon>Insecta</taxon>
        <taxon>Pterygota</taxon>
        <taxon>Neoptera</taxon>
        <taxon>Paraneoptera</taxon>
        <taxon>Hemiptera</taxon>
        <taxon>Heteroptera</taxon>
        <taxon>Panheteroptera</taxon>
        <taxon>Nepomorpha</taxon>
        <taxon>Nepidae</taxon>
        <taxon>Ranatrinae</taxon>
        <taxon>Ranatra</taxon>
    </lineage>
</organism>
<dbReference type="PROSITE" id="PS00518">
    <property type="entry name" value="ZF_RING_1"/>
    <property type="match status" value="1"/>
</dbReference>
<dbReference type="InterPro" id="IPR006845">
    <property type="entry name" value="Pex_N"/>
</dbReference>
<evidence type="ECO:0000256" key="15">
    <source>
        <dbReference type="ARBA" id="ARBA00032511"/>
    </source>
</evidence>
<comment type="pathway">
    <text evidence="2">Protein modification; protein ubiquitination.</text>
</comment>
<evidence type="ECO:0000313" key="20">
    <source>
        <dbReference type="EMBL" id="KAL1138427.1"/>
    </source>
</evidence>
<reference evidence="20 21" key="1">
    <citation type="submission" date="2024-07" db="EMBL/GenBank/DDBJ databases">
        <title>Chromosome-level genome assembly of the water stick insect Ranatra chinensis (Heteroptera: Nepidae).</title>
        <authorList>
            <person name="Liu X."/>
        </authorList>
    </citation>
    <scope>NUCLEOTIDE SEQUENCE [LARGE SCALE GENOMIC DNA]</scope>
    <source>
        <strain evidence="20">Cailab_2021Rc</strain>
        <tissue evidence="20">Muscle</tissue>
    </source>
</reference>
<keyword evidence="14" id="KW-0576">Peroxisome</keyword>
<dbReference type="PANTHER" id="PTHR48178:SF1">
    <property type="entry name" value="PEROXISOME BIOGENESIS FACTOR 2"/>
    <property type="match status" value="1"/>
</dbReference>
<feature type="non-terminal residue" evidence="20">
    <location>
        <position position="1"/>
    </location>
</feature>
<evidence type="ECO:0000256" key="2">
    <source>
        <dbReference type="ARBA" id="ARBA00004906"/>
    </source>
</evidence>